<evidence type="ECO:0000313" key="1">
    <source>
        <dbReference type="EMBL" id="RNA19199.1"/>
    </source>
</evidence>
<protein>
    <submittedName>
        <fullName evidence="1">Uncharacterized protein</fullName>
    </submittedName>
</protein>
<dbReference type="Proteomes" id="UP000276133">
    <property type="component" value="Unassembled WGS sequence"/>
</dbReference>
<evidence type="ECO:0000313" key="2">
    <source>
        <dbReference type="Proteomes" id="UP000276133"/>
    </source>
</evidence>
<proteinExistence type="predicted"/>
<accession>A0A3M7R6W7</accession>
<dbReference type="AlphaFoldDB" id="A0A3M7R6W7"/>
<comment type="caution">
    <text evidence="1">The sequence shown here is derived from an EMBL/GenBank/DDBJ whole genome shotgun (WGS) entry which is preliminary data.</text>
</comment>
<dbReference type="EMBL" id="REGN01004088">
    <property type="protein sequence ID" value="RNA19199.1"/>
    <property type="molecule type" value="Genomic_DNA"/>
</dbReference>
<sequence length="41" mass="4654">MINNTNLLWNSKQSVVLQTSALGKTEVTSLCYIYMMVDEKS</sequence>
<reference evidence="1 2" key="1">
    <citation type="journal article" date="2018" name="Sci. Rep.">
        <title>Genomic signatures of local adaptation to the degree of environmental predictability in rotifers.</title>
        <authorList>
            <person name="Franch-Gras L."/>
            <person name="Hahn C."/>
            <person name="Garcia-Roger E.M."/>
            <person name="Carmona M.J."/>
            <person name="Serra M."/>
            <person name="Gomez A."/>
        </authorList>
    </citation>
    <scope>NUCLEOTIDE SEQUENCE [LARGE SCALE GENOMIC DNA]</scope>
    <source>
        <strain evidence="1">HYR1</strain>
    </source>
</reference>
<name>A0A3M7R6W7_BRAPC</name>
<organism evidence="1 2">
    <name type="scientific">Brachionus plicatilis</name>
    <name type="common">Marine rotifer</name>
    <name type="synonym">Brachionus muelleri</name>
    <dbReference type="NCBI Taxonomy" id="10195"/>
    <lineage>
        <taxon>Eukaryota</taxon>
        <taxon>Metazoa</taxon>
        <taxon>Spiralia</taxon>
        <taxon>Gnathifera</taxon>
        <taxon>Rotifera</taxon>
        <taxon>Eurotatoria</taxon>
        <taxon>Monogononta</taxon>
        <taxon>Pseudotrocha</taxon>
        <taxon>Ploima</taxon>
        <taxon>Brachionidae</taxon>
        <taxon>Brachionus</taxon>
    </lineage>
</organism>
<gene>
    <name evidence="1" type="ORF">BpHYR1_000254</name>
</gene>
<keyword evidence="2" id="KW-1185">Reference proteome</keyword>